<evidence type="ECO:0000313" key="1">
    <source>
        <dbReference type="EMBL" id="PIY58141.1"/>
    </source>
</evidence>
<gene>
    <name evidence="1" type="ORF">COY98_03780</name>
</gene>
<comment type="caution">
    <text evidence="1">The sequence shown here is derived from an EMBL/GenBank/DDBJ whole genome shotgun (WGS) entry which is preliminary data.</text>
</comment>
<organism evidence="1 2">
    <name type="scientific">Candidatus Yonathbacteria bacterium CG_4_10_14_0_8_um_filter_43_17</name>
    <dbReference type="NCBI Taxonomy" id="1975099"/>
    <lineage>
        <taxon>Bacteria</taxon>
        <taxon>Candidatus Yonathiibacteriota</taxon>
    </lineage>
</organism>
<accession>A0A2M7Q3Y7</accession>
<name>A0A2M7Q3Y7_9BACT</name>
<dbReference type="EMBL" id="PFKX01000048">
    <property type="protein sequence ID" value="PIY58141.1"/>
    <property type="molecule type" value="Genomic_DNA"/>
</dbReference>
<proteinExistence type="predicted"/>
<protein>
    <submittedName>
        <fullName evidence="1">Uncharacterized protein</fullName>
    </submittedName>
</protein>
<sequence>MPATLSAINGSAGAPMPSLLKVAFTPLKSPPTLKSPAFVCAVALVFIGAETFPAGGWFVGAVHA</sequence>
<dbReference type="AlphaFoldDB" id="A0A2M7Q3Y7"/>
<dbReference type="Proteomes" id="UP000230732">
    <property type="component" value="Unassembled WGS sequence"/>
</dbReference>
<reference evidence="2" key="1">
    <citation type="submission" date="2017-09" db="EMBL/GenBank/DDBJ databases">
        <title>Depth-based differentiation of microbial function through sediment-hosted aquifers and enrichment of novel symbionts in the deep terrestrial subsurface.</title>
        <authorList>
            <person name="Probst A.J."/>
            <person name="Ladd B."/>
            <person name="Jarett J.K."/>
            <person name="Geller-Mcgrath D.E."/>
            <person name="Sieber C.M.K."/>
            <person name="Emerson J.B."/>
            <person name="Anantharaman K."/>
            <person name="Thomas B.C."/>
            <person name="Malmstrom R."/>
            <person name="Stieglmeier M."/>
            <person name="Klingl A."/>
            <person name="Woyke T."/>
            <person name="Ryan C.M."/>
            <person name="Banfield J.F."/>
        </authorList>
    </citation>
    <scope>NUCLEOTIDE SEQUENCE [LARGE SCALE GENOMIC DNA]</scope>
</reference>
<evidence type="ECO:0000313" key="2">
    <source>
        <dbReference type="Proteomes" id="UP000230732"/>
    </source>
</evidence>